<proteinExistence type="predicted"/>
<dbReference type="PROSITE" id="PS51257">
    <property type="entry name" value="PROKAR_LIPOPROTEIN"/>
    <property type="match status" value="1"/>
</dbReference>
<dbReference type="PROSITE" id="PS50297">
    <property type="entry name" value="ANK_REP_REGION"/>
    <property type="match status" value="2"/>
</dbReference>
<dbReference type="Pfam" id="PF08139">
    <property type="entry name" value="LPAM_1"/>
    <property type="match status" value="1"/>
</dbReference>
<dbReference type="SMART" id="SM00248">
    <property type="entry name" value="ANK"/>
    <property type="match status" value="4"/>
</dbReference>
<dbReference type="PROSITE" id="PS50088">
    <property type="entry name" value="ANK_REPEAT"/>
    <property type="match status" value="2"/>
</dbReference>
<dbReference type="InterPro" id="IPR036770">
    <property type="entry name" value="Ankyrin_rpt-contain_sf"/>
</dbReference>
<protein>
    <recommendedName>
        <fullName evidence="1">Type IV secretion system putative lipoprotein virB7</fullName>
    </recommendedName>
</protein>
<keyword evidence="4 5" id="KW-0040">ANK repeat</keyword>
<dbReference type="EMBL" id="CP035532">
    <property type="protein sequence ID" value="QBA21715.1"/>
    <property type="molecule type" value="Genomic_DNA"/>
</dbReference>
<reference evidence="7" key="1">
    <citation type="submission" date="2019-01" db="EMBL/GenBank/DDBJ databases">
        <title>Whole Genome Sequencing for Putative Detection of Antimicrobial Resistance and Potential Virulence Factors in Chryseobacterium indologenes isolated from Nile Tilapia in Tanzania.</title>
        <authorList>
            <person name="Mwega E."/>
            <person name="Mutoloki S."/>
            <person name="Mugimba K."/>
            <person name="Colquhoun D."/>
            <person name="Mdegela R."/>
            <person name="Evensen O."/>
            <person name="Wasteson Y."/>
        </authorList>
    </citation>
    <scope>NUCLEOTIDE SEQUENCE [LARGE SCALE GENOMIC DNA]</scope>
    <source>
        <strain evidence="7">StR 01</strain>
    </source>
</reference>
<keyword evidence="3" id="KW-0677">Repeat</keyword>
<dbReference type="SUPFAM" id="SSF48403">
    <property type="entry name" value="Ankyrin repeat"/>
    <property type="match status" value="1"/>
</dbReference>
<dbReference type="PANTHER" id="PTHR24126:SF14">
    <property type="entry name" value="ANK_REP_REGION DOMAIN-CONTAINING PROTEIN"/>
    <property type="match status" value="1"/>
</dbReference>
<evidence type="ECO:0000256" key="2">
    <source>
        <dbReference type="ARBA" id="ARBA00022729"/>
    </source>
</evidence>
<evidence type="ECO:0000256" key="6">
    <source>
        <dbReference type="SAM" id="SignalP"/>
    </source>
</evidence>
<sequence>MRNNMKRILLLFSLLLLVTSCNKIDRDKKVDKNKILAGDYRLFQDTPAWELAKAVQDNDIDKIDEEIKKNPEVLNYQERIYGNTLLHLSIYNDDYKGFKELLTLGANPNIADSMQCSSPLIIACASFDNTTKYAEELIKHKADVNYIECSTGKNEQKMYRTPLITASGRNHLDIVKLLIDNGAKVNYNDGSQAGSALGSAALASNYDIVLYLLQHGANCSKILYKKGGAVNPKDIYMKNWIEDEADHSAKEYSEIKELLKKKGCL</sequence>
<feature type="signal peptide" evidence="6">
    <location>
        <begin position="1"/>
        <end position="23"/>
    </location>
</feature>
<gene>
    <name evidence="7" type="ORF">EU348_11105</name>
</gene>
<dbReference type="InterPro" id="IPR012640">
    <property type="entry name" value="Membr_lipoprot_lipid_attach_CS"/>
</dbReference>
<evidence type="ECO:0000256" key="5">
    <source>
        <dbReference type="PROSITE-ProRule" id="PRU00023"/>
    </source>
</evidence>
<accession>A0A411DMV3</accession>
<feature type="chain" id="PRO_5019295946" description="Type IV secretion system putative lipoprotein virB7" evidence="6">
    <location>
        <begin position="24"/>
        <end position="265"/>
    </location>
</feature>
<keyword evidence="2 6" id="KW-0732">Signal</keyword>
<evidence type="ECO:0000313" key="7">
    <source>
        <dbReference type="EMBL" id="QBA21715.1"/>
    </source>
</evidence>
<dbReference type="Pfam" id="PF00023">
    <property type="entry name" value="Ank"/>
    <property type="match status" value="1"/>
</dbReference>
<dbReference type="InterPro" id="IPR002110">
    <property type="entry name" value="Ankyrin_rpt"/>
</dbReference>
<dbReference type="AlphaFoldDB" id="A0A411DMV3"/>
<dbReference type="Pfam" id="PF12796">
    <property type="entry name" value="Ank_2"/>
    <property type="match status" value="1"/>
</dbReference>
<evidence type="ECO:0000256" key="3">
    <source>
        <dbReference type="ARBA" id="ARBA00022737"/>
    </source>
</evidence>
<feature type="repeat" description="ANK" evidence="5">
    <location>
        <begin position="158"/>
        <end position="190"/>
    </location>
</feature>
<dbReference type="PANTHER" id="PTHR24126">
    <property type="entry name" value="ANKYRIN REPEAT, PH AND SEC7 DOMAIN CONTAINING PROTEIN SECG-RELATED"/>
    <property type="match status" value="1"/>
</dbReference>
<dbReference type="Gene3D" id="1.25.40.20">
    <property type="entry name" value="Ankyrin repeat-containing domain"/>
    <property type="match status" value="1"/>
</dbReference>
<name>A0A411DMV3_CHRID</name>
<feature type="repeat" description="ANK" evidence="5">
    <location>
        <begin position="81"/>
        <end position="113"/>
    </location>
</feature>
<evidence type="ECO:0000256" key="4">
    <source>
        <dbReference type="ARBA" id="ARBA00023043"/>
    </source>
</evidence>
<organism evidence="7">
    <name type="scientific">Chryseobacterium indologenes</name>
    <name type="common">Flavobacterium indologenes</name>
    <dbReference type="NCBI Taxonomy" id="253"/>
    <lineage>
        <taxon>Bacteria</taxon>
        <taxon>Pseudomonadati</taxon>
        <taxon>Bacteroidota</taxon>
        <taxon>Flavobacteriia</taxon>
        <taxon>Flavobacteriales</taxon>
        <taxon>Weeksellaceae</taxon>
        <taxon>Chryseobacterium group</taxon>
        <taxon>Chryseobacterium</taxon>
    </lineage>
</organism>
<evidence type="ECO:0000256" key="1">
    <source>
        <dbReference type="ARBA" id="ARBA00017922"/>
    </source>
</evidence>